<keyword evidence="4 7" id="KW-0812">Transmembrane</keyword>
<evidence type="ECO:0000313" key="9">
    <source>
        <dbReference type="EMBL" id="MFC6354908.1"/>
    </source>
</evidence>
<keyword evidence="10" id="KW-1185">Reference proteome</keyword>
<dbReference type="PROSITE" id="PS50928">
    <property type="entry name" value="ABC_TM1"/>
    <property type="match status" value="1"/>
</dbReference>
<organism evidence="9 10">
    <name type="scientific">Luethyella okanaganae</name>
    <dbReference type="NCBI Taxonomy" id="69372"/>
    <lineage>
        <taxon>Bacteria</taxon>
        <taxon>Bacillati</taxon>
        <taxon>Actinomycetota</taxon>
        <taxon>Actinomycetes</taxon>
        <taxon>Micrococcales</taxon>
        <taxon>Microbacteriaceae</taxon>
        <taxon>Luethyella</taxon>
    </lineage>
</organism>
<evidence type="ECO:0000256" key="7">
    <source>
        <dbReference type="RuleBase" id="RU363032"/>
    </source>
</evidence>
<dbReference type="EMBL" id="JBHSTP010000001">
    <property type="protein sequence ID" value="MFC6354908.1"/>
    <property type="molecule type" value="Genomic_DNA"/>
</dbReference>
<name>A0ABW1VDJ5_9MICO</name>
<feature type="transmembrane region" description="Helical" evidence="7">
    <location>
        <begin position="236"/>
        <end position="258"/>
    </location>
</feature>
<dbReference type="Gene3D" id="1.10.3720.10">
    <property type="entry name" value="MetI-like"/>
    <property type="match status" value="1"/>
</dbReference>
<dbReference type="InterPro" id="IPR000515">
    <property type="entry name" value="MetI-like"/>
</dbReference>
<evidence type="ECO:0000256" key="3">
    <source>
        <dbReference type="ARBA" id="ARBA00022475"/>
    </source>
</evidence>
<evidence type="ECO:0000256" key="5">
    <source>
        <dbReference type="ARBA" id="ARBA00022989"/>
    </source>
</evidence>
<accession>A0ABW1VDJ5</accession>
<evidence type="ECO:0000256" key="2">
    <source>
        <dbReference type="ARBA" id="ARBA00022448"/>
    </source>
</evidence>
<comment type="similarity">
    <text evidence="7">Belongs to the binding-protein-dependent transport system permease family.</text>
</comment>
<gene>
    <name evidence="9" type="ORF">ACFQB0_02100</name>
</gene>
<dbReference type="Pfam" id="PF00528">
    <property type="entry name" value="BPD_transp_1"/>
    <property type="match status" value="1"/>
</dbReference>
<keyword evidence="5 7" id="KW-1133">Transmembrane helix</keyword>
<comment type="subcellular location">
    <subcellularLocation>
        <location evidence="1 7">Cell membrane</location>
        <topology evidence="1 7">Multi-pass membrane protein</topology>
    </subcellularLocation>
</comment>
<sequence length="274" mass="29989">MVLAAVIGYPVVRALIRSLYGDRIGTEPQFIGLQNYLEVLVGSEAPGFWSALSTTLFFTVTTLLLELVIGVAMALVMNRAFRGRGIVRAVVLVPWAIPTAVCAVLWRWTFDANGIVNHLIGQQILWTGSEWPAKWAIIFADTWKTAPFIALLVLAGLQTISQEIYEAARVDGAGAVRRFFTIILPLVRPAIVVAVLFRMLDVLRIYDLPQIFTHGANNTETLSMIVVEQSIGNLKAGLGSALSTLTFLIVFAIAFLYIRVLGARVMGDRDGGIE</sequence>
<feature type="transmembrane region" description="Helical" evidence="7">
    <location>
        <begin position="178"/>
        <end position="200"/>
    </location>
</feature>
<evidence type="ECO:0000256" key="6">
    <source>
        <dbReference type="ARBA" id="ARBA00023136"/>
    </source>
</evidence>
<dbReference type="CDD" id="cd06261">
    <property type="entry name" value="TM_PBP2"/>
    <property type="match status" value="1"/>
</dbReference>
<reference evidence="10" key="1">
    <citation type="journal article" date="2019" name="Int. J. Syst. Evol. Microbiol.">
        <title>The Global Catalogue of Microorganisms (GCM) 10K type strain sequencing project: providing services to taxonomists for standard genome sequencing and annotation.</title>
        <authorList>
            <consortium name="The Broad Institute Genomics Platform"/>
            <consortium name="The Broad Institute Genome Sequencing Center for Infectious Disease"/>
            <person name="Wu L."/>
            <person name="Ma J."/>
        </authorList>
    </citation>
    <scope>NUCLEOTIDE SEQUENCE [LARGE SCALE GENOMIC DNA]</scope>
    <source>
        <strain evidence="10">CCUG 43304</strain>
    </source>
</reference>
<keyword evidence="2 7" id="KW-0813">Transport</keyword>
<dbReference type="Proteomes" id="UP001596306">
    <property type="component" value="Unassembled WGS sequence"/>
</dbReference>
<feature type="transmembrane region" description="Helical" evidence="7">
    <location>
        <begin position="135"/>
        <end position="157"/>
    </location>
</feature>
<evidence type="ECO:0000256" key="4">
    <source>
        <dbReference type="ARBA" id="ARBA00022692"/>
    </source>
</evidence>
<keyword evidence="3" id="KW-1003">Cell membrane</keyword>
<keyword evidence="6 7" id="KW-0472">Membrane</keyword>
<feature type="transmembrane region" description="Helical" evidence="7">
    <location>
        <begin position="56"/>
        <end position="77"/>
    </location>
</feature>
<feature type="domain" description="ABC transmembrane type-1" evidence="8">
    <location>
        <begin position="52"/>
        <end position="257"/>
    </location>
</feature>
<evidence type="ECO:0000313" key="10">
    <source>
        <dbReference type="Proteomes" id="UP001596306"/>
    </source>
</evidence>
<evidence type="ECO:0000259" key="8">
    <source>
        <dbReference type="PROSITE" id="PS50928"/>
    </source>
</evidence>
<proteinExistence type="inferred from homology"/>
<comment type="caution">
    <text evidence="9">The sequence shown here is derived from an EMBL/GenBank/DDBJ whole genome shotgun (WGS) entry which is preliminary data.</text>
</comment>
<dbReference type="PANTHER" id="PTHR43005">
    <property type="entry name" value="BLR7065 PROTEIN"/>
    <property type="match status" value="1"/>
</dbReference>
<dbReference type="PANTHER" id="PTHR43005:SF2">
    <property type="entry name" value="INTEGRAL MEMBRANE SUGAR TRANSPORT PROTEIN"/>
    <property type="match status" value="1"/>
</dbReference>
<feature type="transmembrane region" description="Helical" evidence="7">
    <location>
        <begin position="89"/>
        <end position="108"/>
    </location>
</feature>
<evidence type="ECO:0000256" key="1">
    <source>
        <dbReference type="ARBA" id="ARBA00004651"/>
    </source>
</evidence>
<dbReference type="InterPro" id="IPR035906">
    <property type="entry name" value="MetI-like_sf"/>
</dbReference>
<protein>
    <submittedName>
        <fullName evidence="9">Carbohydrate ABC transporter permease</fullName>
    </submittedName>
</protein>
<dbReference type="SUPFAM" id="SSF161098">
    <property type="entry name" value="MetI-like"/>
    <property type="match status" value="1"/>
</dbReference>